<organism evidence="1 2">
    <name type="scientific">Gallaecimonas pentaromativorans</name>
    <dbReference type="NCBI Taxonomy" id="584787"/>
    <lineage>
        <taxon>Bacteria</taxon>
        <taxon>Pseudomonadati</taxon>
        <taxon>Pseudomonadota</taxon>
        <taxon>Gammaproteobacteria</taxon>
        <taxon>Enterobacterales</taxon>
        <taxon>Gallaecimonadaceae</taxon>
        <taxon>Gallaecimonas</taxon>
    </lineage>
</organism>
<dbReference type="Pfam" id="PF07295">
    <property type="entry name" value="DUF1451"/>
    <property type="match status" value="1"/>
</dbReference>
<dbReference type="EMBL" id="RJUL01000005">
    <property type="protein sequence ID" value="ROQ25977.1"/>
    <property type="molecule type" value="Genomic_DNA"/>
</dbReference>
<proteinExistence type="predicted"/>
<dbReference type="InterPro" id="IPR009912">
    <property type="entry name" value="DUF1451"/>
</dbReference>
<reference evidence="1 2" key="1">
    <citation type="submission" date="2018-11" db="EMBL/GenBank/DDBJ databases">
        <title>Genomic Encyclopedia of Type Strains, Phase IV (KMG-IV): sequencing the most valuable type-strain genomes for metagenomic binning, comparative biology and taxonomic classification.</title>
        <authorList>
            <person name="Goeker M."/>
        </authorList>
    </citation>
    <scope>NUCLEOTIDE SEQUENCE [LARGE SCALE GENOMIC DNA]</scope>
    <source>
        <strain evidence="1 2">DSM 21945</strain>
    </source>
</reference>
<gene>
    <name evidence="1" type="ORF">EDC28_105291</name>
</gene>
<name>A0A3N1PG42_9GAMM</name>
<keyword evidence="2" id="KW-1185">Reference proteome</keyword>
<dbReference type="RefSeq" id="WP_170164102.1">
    <property type="nucleotide sequence ID" value="NZ_JBLXAC010000003.1"/>
</dbReference>
<dbReference type="Proteomes" id="UP000268033">
    <property type="component" value="Unassembled WGS sequence"/>
</dbReference>
<dbReference type="AlphaFoldDB" id="A0A3N1PG42"/>
<sequence length="154" mass="17715">MAVKGYQRLLDELKKRIDEGKVEARFDALVEEAKGLLHAAGEMTKDELALIEAKLKDDLYALSEHEGALDVDPRTEELWKLLYEGADQTALAWQSFANDLKHPDGYRAEDYIGFGALRCQRCGFVMHFYHPGRIPLCPQCSNDHFQREYRPEQE</sequence>
<dbReference type="STRING" id="584787.GCA_001247655_01587"/>
<comment type="caution">
    <text evidence="1">The sequence shown here is derived from an EMBL/GenBank/DDBJ whole genome shotgun (WGS) entry which is preliminary data.</text>
</comment>
<protein>
    <submittedName>
        <fullName evidence="1">Zinc ribbon family protein</fullName>
    </submittedName>
</protein>
<evidence type="ECO:0000313" key="1">
    <source>
        <dbReference type="EMBL" id="ROQ25977.1"/>
    </source>
</evidence>
<evidence type="ECO:0000313" key="2">
    <source>
        <dbReference type="Proteomes" id="UP000268033"/>
    </source>
</evidence>
<accession>A0A3N1PG42</accession>